<reference evidence="1 2" key="1">
    <citation type="journal article" date="2017" name="Gigascience">
        <title>Genome sequence of the small brown planthopper, Laodelphax striatellus.</title>
        <authorList>
            <person name="Zhu J."/>
            <person name="Jiang F."/>
            <person name="Wang X."/>
            <person name="Yang P."/>
            <person name="Bao Y."/>
            <person name="Zhao W."/>
            <person name="Wang W."/>
            <person name="Lu H."/>
            <person name="Wang Q."/>
            <person name="Cui N."/>
            <person name="Li J."/>
            <person name="Chen X."/>
            <person name="Luo L."/>
            <person name="Yu J."/>
            <person name="Kang L."/>
            <person name="Cui F."/>
        </authorList>
    </citation>
    <scope>NUCLEOTIDE SEQUENCE [LARGE SCALE GENOMIC DNA]</scope>
    <source>
        <strain evidence="1">Lst14</strain>
    </source>
</reference>
<name>A0A482WN95_LAOST</name>
<protein>
    <submittedName>
        <fullName evidence="1">Uncharacterized protein</fullName>
    </submittedName>
</protein>
<gene>
    <name evidence="1" type="ORF">LSTR_LSTR015372</name>
</gene>
<sequence length="91" mass="10129">MYFSELKDDCRGLRILQLAKEAEKEDVYDSNNASPVLEELKPVAQISSCSEDVLFAPCTDDVGIIYSDLDPVNVRTCYDNSSDFIEVPSTS</sequence>
<organism evidence="1 2">
    <name type="scientific">Laodelphax striatellus</name>
    <name type="common">Small brown planthopper</name>
    <name type="synonym">Delphax striatella</name>
    <dbReference type="NCBI Taxonomy" id="195883"/>
    <lineage>
        <taxon>Eukaryota</taxon>
        <taxon>Metazoa</taxon>
        <taxon>Ecdysozoa</taxon>
        <taxon>Arthropoda</taxon>
        <taxon>Hexapoda</taxon>
        <taxon>Insecta</taxon>
        <taxon>Pterygota</taxon>
        <taxon>Neoptera</taxon>
        <taxon>Paraneoptera</taxon>
        <taxon>Hemiptera</taxon>
        <taxon>Auchenorrhyncha</taxon>
        <taxon>Fulgoroidea</taxon>
        <taxon>Delphacidae</taxon>
        <taxon>Criomorphinae</taxon>
        <taxon>Laodelphax</taxon>
    </lineage>
</organism>
<evidence type="ECO:0000313" key="1">
    <source>
        <dbReference type="EMBL" id="RZF34994.1"/>
    </source>
</evidence>
<dbReference type="EMBL" id="QKKF02029795">
    <property type="protein sequence ID" value="RZF34994.1"/>
    <property type="molecule type" value="Genomic_DNA"/>
</dbReference>
<accession>A0A482WN95</accession>
<comment type="caution">
    <text evidence="1">The sequence shown here is derived from an EMBL/GenBank/DDBJ whole genome shotgun (WGS) entry which is preliminary data.</text>
</comment>
<proteinExistence type="predicted"/>
<dbReference type="Proteomes" id="UP000291343">
    <property type="component" value="Unassembled WGS sequence"/>
</dbReference>
<dbReference type="InParanoid" id="A0A482WN95"/>
<dbReference type="AlphaFoldDB" id="A0A482WN95"/>
<keyword evidence="2" id="KW-1185">Reference proteome</keyword>
<evidence type="ECO:0000313" key="2">
    <source>
        <dbReference type="Proteomes" id="UP000291343"/>
    </source>
</evidence>